<comment type="caution">
    <text evidence="4">The sequence shown here is derived from an EMBL/GenBank/DDBJ whole genome shotgun (WGS) entry which is preliminary data.</text>
</comment>
<dbReference type="GO" id="GO:0005737">
    <property type="term" value="C:cytoplasm"/>
    <property type="evidence" value="ECO:0007669"/>
    <property type="project" value="TreeGrafter"/>
</dbReference>
<evidence type="ECO:0000313" key="4">
    <source>
        <dbReference type="EMBL" id="CDG33690.1"/>
    </source>
</evidence>
<dbReference type="PROSITE" id="PS01152">
    <property type="entry name" value="HESB"/>
    <property type="match status" value="1"/>
</dbReference>
<dbReference type="GO" id="GO:0016226">
    <property type="term" value="P:iron-sulfur cluster assembly"/>
    <property type="evidence" value="ECO:0007669"/>
    <property type="project" value="InterPro"/>
</dbReference>
<evidence type="ECO:0000256" key="2">
    <source>
        <dbReference type="SAM" id="MobiDB-lite"/>
    </source>
</evidence>
<dbReference type="InterPro" id="IPR016092">
    <property type="entry name" value="ATAP"/>
</dbReference>
<dbReference type="Proteomes" id="UP000027590">
    <property type="component" value="Unassembled WGS sequence"/>
</dbReference>
<dbReference type="InterPro" id="IPR017870">
    <property type="entry name" value="FeS_cluster_insertion_CS"/>
</dbReference>
<dbReference type="InterPro" id="IPR035903">
    <property type="entry name" value="HesB-like_dom_sf"/>
</dbReference>
<name>A0A7U7G610_9PROT</name>
<reference evidence="4 5" key="2">
    <citation type="journal article" date="2014" name="PLoS ONE">
        <title>Evolution of mitochondria reconstructed from the energy metabolism of living bacteria.</title>
        <authorList>
            <person name="Degli Esposti M."/>
            <person name="Chouaia B."/>
            <person name="Comandatore F."/>
            <person name="Crotti E."/>
            <person name="Sassera D."/>
            <person name="Lievens P.M."/>
            <person name="Daffonchio D."/>
            <person name="Bandi C."/>
        </authorList>
    </citation>
    <scope>NUCLEOTIDE SEQUENCE [LARGE SCALE GENOMIC DNA]</scope>
    <source>
        <strain evidence="5">AM169</strain>
    </source>
</reference>
<dbReference type="PANTHER" id="PTHR10072:SF41">
    <property type="entry name" value="IRON-SULFUR CLUSTER ASSEMBLY 1 HOMOLOG, MITOCHONDRIAL"/>
    <property type="match status" value="1"/>
</dbReference>
<proteinExistence type="inferred from homology"/>
<dbReference type="EMBL" id="CBLY010000006">
    <property type="protein sequence ID" value="CDG33690.1"/>
    <property type="molecule type" value="Genomic_DNA"/>
</dbReference>
<dbReference type="NCBIfam" id="TIGR00049">
    <property type="entry name" value="iron-sulfur cluster assembly accessory protein"/>
    <property type="match status" value="1"/>
</dbReference>
<sequence length="131" mass="14576">MNTLETEDREGTLMTDTAPKRSLPPLMTMTDRAAARLKTLYEGAEKGKFLRISVGKRGCSGMSYEMNFVPEVQKGDERIEDHGLTLLVDSKATLFLIGTVMDYEVKELESGFTFTNPNEKGRCGCGESFHV</sequence>
<evidence type="ECO:0000313" key="5">
    <source>
        <dbReference type="Proteomes" id="UP000027590"/>
    </source>
</evidence>
<dbReference type="AlphaFoldDB" id="A0A7U7G610"/>
<dbReference type="GO" id="GO:0051537">
    <property type="term" value="F:2 iron, 2 sulfur cluster binding"/>
    <property type="evidence" value="ECO:0007669"/>
    <property type="project" value="UniProtKB-ARBA"/>
</dbReference>
<dbReference type="Pfam" id="PF01521">
    <property type="entry name" value="Fe-S_biosyn"/>
    <property type="match status" value="1"/>
</dbReference>
<comment type="similarity">
    <text evidence="1">Belongs to the HesB/IscA family.</text>
</comment>
<protein>
    <submittedName>
        <fullName evidence="4">Iron-sulfur cluster assembly accessory protein</fullName>
    </submittedName>
</protein>
<dbReference type="SUPFAM" id="SSF89360">
    <property type="entry name" value="HesB-like domain"/>
    <property type="match status" value="1"/>
</dbReference>
<dbReference type="PANTHER" id="PTHR10072">
    <property type="entry name" value="IRON-SULFUR CLUSTER ASSEMBLY PROTEIN"/>
    <property type="match status" value="1"/>
</dbReference>
<feature type="domain" description="Core" evidence="3">
    <location>
        <begin position="27"/>
        <end position="127"/>
    </location>
</feature>
<dbReference type="InterPro" id="IPR000361">
    <property type="entry name" value="ATAP_core_dom"/>
</dbReference>
<accession>A0A7U7G610</accession>
<organism evidence="4 5">
    <name type="scientific">Parasaccharibacter apium</name>
    <dbReference type="NCBI Taxonomy" id="1510841"/>
    <lineage>
        <taxon>Bacteria</taxon>
        <taxon>Pseudomonadati</taxon>
        <taxon>Pseudomonadota</taxon>
        <taxon>Alphaproteobacteria</taxon>
        <taxon>Acetobacterales</taxon>
        <taxon>Acetobacteraceae</taxon>
        <taxon>Parasaccharibacter</taxon>
    </lineage>
</organism>
<feature type="region of interest" description="Disordered" evidence="2">
    <location>
        <begin position="1"/>
        <end position="23"/>
    </location>
</feature>
<gene>
    <name evidence="4" type="ORF">SACS_0952</name>
</gene>
<dbReference type="InterPro" id="IPR050322">
    <property type="entry name" value="Fe-S_cluster_asmbl/transfer"/>
</dbReference>
<evidence type="ECO:0000259" key="3">
    <source>
        <dbReference type="Pfam" id="PF01521"/>
    </source>
</evidence>
<dbReference type="Gene3D" id="2.60.300.12">
    <property type="entry name" value="HesB-like domain"/>
    <property type="match status" value="1"/>
</dbReference>
<evidence type="ECO:0000256" key="1">
    <source>
        <dbReference type="ARBA" id="ARBA00006718"/>
    </source>
</evidence>
<reference evidence="4 5" key="1">
    <citation type="journal article" date="2014" name="Genome Biol. Evol.">
        <title>Acetic acid bacteria genomes reveal functional traits for adaptation to life in insect guts.</title>
        <authorList>
            <person name="Chouaia B."/>
            <person name="Gaiarsa S."/>
            <person name="Crotti E."/>
            <person name="Comandatore F."/>
            <person name="Degli Esposti M."/>
            <person name="Ricci I."/>
            <person name="Alma A."/>
            <person name="Favia G."/>
            <person name="Bandi C."/>
            <person name="Daffonchio D."/>
        </authorList>
    </citation>
    <scope>NUCLEOTIDE SEQUENCE [LARGE SCALE GENOMIC DNA]</scope>
    <source>
        <strain evidence="5">AM169</strain>
    </source>
</reference>